<keyword evidence="7" id="KW-0072">Autophagy</keyword>
<feature type="domain" description="Sec16 central conserved" evidence="10">
    <location>
        <begin position="639"/>
        <end position="771"/>
    </location>
</feature>
<dbReference type="GO" id="GO:0015031">
    <property type="term" value="P:protein transport"/>
    <property type="evidence" value="ECO:0007669"/>
    <property type="project" value="UniProtKB-KW"/>
</dbReference>
<dbReference type="GO" id="GO:0005789">
    <property type="term" value="C:endoplasmic reticulum membrane"/>
    <property type="evidence" value="ECO:0007669"/>
    <property type="project" value="UniProtKB-SubCell"/>
</dbReference>
<feature type="region of interest" description="Disordered" evidence="8">
    <location>
        <begin position="202"/>
        <end position="598"/>
    </location>
</feature>
<evidence type="ECO:0000256" key="6">
    <source>
        <dbReference type="ARBA" id="ARBA00024687"/>
    </source>
</evidence>
<protein>
    <recommendedName>
        <fullName evidence="7">Protein transport protein sec16</fullName>
    </recommendedName>
</protein>
<keyword evidence="5 7" id="KW-0931">ER-Golgi transport</keyword>
<dbReference type="InParanoid" id="A8NFD0"/>
<dbReference type="PRINTS" id="PR01217">
    <property type="entry name" value="PRICHEXTENSN"/>
</dbReference>
<evidence type="ECO:0000313" key="11">
    <source>
        <dbReference type="EMBL" id="EAU88526.2"/>
    </source>
</evidence>
<keyword evidence="12" id="KW-1185">Reference proteome</keyword>
<feature type="compositionally biased region" description="Low complexity" evidence="8">
    <location>
        <begin position="206"/>
        <end position="215"/>
    </location>
</feature>
<feature type="compositionally biased region" description="Pro residues" evidence="8">
    <location>
        <begin position="1588"/>
        <end position="1602"/>
    </location>
</feature>
<dbReference type="HOGENOM" id="CLU_001760_0_0_1"/>
<reference evidence="11 12" key="1">
    <citation type="journal article" date="2010" name="Proc. Natl. Acad. Sci. U.S.A.">
        <title>Insights into evolution of multicellular fungi from the assembled chromosomes of the mushroom Coprinopsis cinerea (Coprinus cinereus).</title>
        <authorList>
            <person name="Stajich J.E."/>
            <person name="Wilke S.K."/>
            <person name="Ahren D."/>
            <person name="Au C.H."/>
            <person name="Birren B.W."/>
            <person name="Borodovsky M."/>
            <person name="Burns C."/>
            <person name="Canback B."/>
            <person name="Casselton L.A."/>
            <person name="Cheng C.K."/>
            <person name="Deng J."/>
            <person name="Dietrich F.S."/>
            <person name="Fargo D.C."/>
            <person name="Farman M.L."/>
            <person name="Gathman A.C."/>
            <person name="Goldberg J."/>
            <person name="Guigo R."/>
            <person name="Hoegger P.J."/>
            <person name="Hooker J.B."/>
            <person name="Huggins A."/>
            <person name="James T.Y."/>
            <person name="Kamada T."/>
            <person name="Kilaru S."/>
            <person name="Kodira C."/>
            <person name="Kues U."/>
            <person name="Kupfer D."/>
            <person name="Kwan H.S."/>
            <person name="Lomsadze A."/>
            <person name="Li W."/>
            <person name="Lilly W.W."/>
            <person name="Ma L.J."/>
            <person name="Mackey A.J."/>
            <person name="Manning G."/>
            <person name="Martin F."/>
            <person name="Muraguchi H."/>
            <person name="Natvig D.O."/>
            <person name="Palmerini H."/>
            <person name="Ramesh M.A."/>
            <person name="Rehmeyer C.J."/>
            <person name="Roe B.A."/>
            <person name="Shenoy N."/>
            <person name="Stanke M."/>
            <person name="Ter-Hovhannisyan V."/>
            <person name="Tunlid A."/>
            <person name="Velagapudi R."/>
            <person name="Vision T.J."/>
            <person name="Zeng Q."/>
            <person name="Zolan M.E."/>
            <person name="Pukkila P.J."/>
        </authorList>
    </citation>
    <scope>NUCLEOTIDE SEQUENCE [LARGE SCALE GENOMIC DNA]</scope>
    <source>
        <strain evidence="12">Okayama-7 / 130 / ATCC MYA-4618 / FGSC 9003</strain>
    </source>
</reference>
<feature type="region of interest" description="Disordered" evidence="8">
    <location>
        <begin position="149"/>
        <end position="169"/>
    </location>
</feature>
<feature type="compositionally biased region" description="Low complexity" evidence="8">
    <location>
        <begin position="585"/>
        <end position="595"/>
    </location>
</feature>
<feature type="compositionally biased region" description="Low complexity" evidence="8">
    <location>
        <begin position="1574"/>
        <end position="1585"/>
    </location>
</feature>
<dbReference type="eggNOG" id="KOG1913">
    <property type="taxonomic scope" value="Eukaryota"/>
</dbReference>
<keyword evidence="3 7" id="KW-0813">Transport</keyword>
<keyword evidence="7" id="KW-0653">Protein transport</keyword>
<dbReference type="PANTHER" id="PTHR13402">
    <property type="entry name" value="RGPR-RELATED"/>
    <property type="match status" value="1"/>
</dbReference>
<dbReference type="Proteomes" id="UP000001861">
    <property type="component" value="Unassembled WGS sequence"/>
</dbReference>
<dbReference type="InterPro" id="IPR024298">
    <property type="entry name" value="Sec16_Sec23-bd"/>
</dbReference>
<evidence type="ECO:0000256" key="7">
    <source>
        <dbReference type="RuleBase" id="RU364101"/>
    </source>
</evidence>
<keyword evidence="7" id="KW-0472">Membrane</keyword>
<comment type="function">
    <text evidence="6 7">Involved in the initiation of assembly of the COPII coat required for the formation of transport vesicles from the endoplasmic reticulum (ER) and the selection of cargo molecules. Also involved in autophagy.</text>
</comment>
<feature type="compositionally biased region" description="Low complexity" evidence="8">
    <location>
        <begin position="1220"/>
        <end position="1229"/>
    </location>
</feature>
<feature type="region of interest" description="Disordered" evidence="8">
    <location>
        <begin position="1190"/>
        <end position="1253"/>
    </location>
</feature>
<dbReference type="GO" id="GO:0070971">
    <property type="term" value="C:endoplasmic reticulum exit site"/>
    <property type="evidence" value="ECO:0007669"/>
    <property type="project" value="TreeGrafter"/>
</dbReference>
<feature type="region of interest" description="Disordered" evidence="8">
    <location>
        <begin position="1"/>
        <end position="80"/>
    </location>
</feature>
<evidence type="ECO:0000256" key="8">
    <source>
        <dbReference type="SAM" id="MobiDB-lite"/>
    </source>
</evidence>
<feature type="compositionally biased region" description="Polar residues" evidence="8">
    <location>
        <begin position="567"/>
        <end position="584"/>
    </location>
</feature>
<dbReference type="InterPro" id="IPR024340">
    <property type="entry name" value="Sec16_CCD"/>
</dbReference>
<organism evidence="11 12">
    <name type="scientific">Coprinopsis cinerea (strain Okayama-7 / 130 / ATCC MYA-4618 / FGSC 9003)</name>
    <name type="common">Inky cap fungus</name>
    <name type="synonym">Hormographiella aspergillata</name>
    <dbReference type="NCBI Taxonomy" id="240176"/>
    <lineage>
        <taxon>Eukaryota</taxon>
        <taxon>Fungi</taxon>
        <taxon>Dikarya</taxon>
        <taxon>Basidiomycota</taxon>
        <taxon>Agaricomycotina</taxon>
        <taxon>Agaricomycetes</taxon>
        <taxon>Agaricomycetidae</taxon>
        <taxon>Agaricales</taxon>
        <taxon>Agaricineae</taxon>
        <taxon>Psathyrellaceae</taxon>
        <taxon>Coprinopsis</taxon>
    </lineage>
</organism>
<sequence length="1628" mass="171560">MSDVPEAAASLFGSAEESADPFAVIGTDASAEGNDSAPNDLFPDDQSNFLDSTPQEQATNYQQSTYETHSSVGYQSATTGASWTQTDVVNEVHQYQYQQTSSYHTVQTGTTIGGQQSAYEPSTYQPYAPAAPAQIPATIQVSTADRYAPPSVAPATNQPTSYYPNDYSQPAPNSYSPYAPTNYATAPAPANAVAQVTAPPPPAPKVPVSRPKVVNAYDPPFPTTTRKPTRQASNSYGAYGAYQPVQPMPPPSPFYANNQFAAHQGHPLPPPASNYTQYGEPPTARAAPPPPPPAKSPPSGYGHAPPPAVARMQTPDYVLPPRAAPRTQTPDYGPPRAAPRTQTPDYSPPRAAPRIQTPSEGPPRAIPRTQTPDHGPPKAAPRTQTPDYAPPKAAQATHSRTSSHGRHNSVSATNPLHTSTYIEEVTTSSYPPQPYGVPTSFEASESGGIEDGAQFSENQSGSAADASIAAPGETDEITSESAMPPPPPMKKETDADGLVNGKKPVPDFYVPTTWPRDEDGSLSTEIPRVESPVASPDIHHINQVPSSPPASHTSSPYAPPPQSYAPKQTTQTYDPYAPSRSTSYAPTAPATNAEPTPQPYAAQHYASQLASPPVVSNAYAPSPSLIGADDPLARVSARAPVFSFGFGGRLVTCFHGAASLNTGFDVALSTRNTTSVKIQTLNKLLPKSALSESEADYPGPLYADPGTSSLSLRSTATSQAKTKKARIVQYLETRASEINQGLGYLNAADRRTAEAKLVLINLLKIMVENEGKLSGSPTVDNAVRSVLVPRLAESATGQAAAPGFTTLAVDPQNDVSGGIYSGGAVTSSFEQPISVTTLQPSALNKIEDLLMRGERKQAYVYALDQKLWAHAMVIASSIGKEAWKEVVNEFIQVELGAHDEAPGSASLPGSNDSAGHSTGRDSLRVVYRMFSGQGGDAAIQELAPKQSLSRPTMHLQPGAGLAPPPQLTPRTPAFPPPTFNNIPPESLSKWKETIAMMIASPLSPDASQTLSALGDQLFSCGWIEAAHACYLLSPLASRLGGSGTPGTRITLLGSKPPHLFPSFAKNPDHLIFSEILEYAMSLVPVAKGQEPFNGLNHLQPYRLLHATWLAELGYIQEANRYCDAITASIAKPSPYFTPTFVHQLRSLVDRISGVAHSEKSNSWIGGKISKPSLDSIGGWLEGRFTKLVTGDEDENSPKEGSEAAQQKPFDGPFAHYSTISTTPSARSSPQPRPPVTNPYGVPQRTSSAMAMSSPYQSYAPAPIDRASSAIDYIKHQRLGRQSPAPPVPPLPAHLSQGLGLNTNAAPANNAPHGSSPLASPAMETPVQQAPSSSWWDYTSGGGNATTPTATSFMKVDEPVAAEPSSDGFISLMDSQNFTYGATSPAAPSHTTPRYEEEEDIEDLGFGNSKKKKDSEESEEGSGKAEAAKPEPAKAAPPPAEKKQEQQASGGGWLSRWWKGSKDEGSGGGPVKANLGEENSFYYDKELKRWVNKKAGAEEAKPAPVPPPPPSRAQTASPSKTAMRPSPLGNSTPPPPRASSAMGGMLSEGPPPARVRSNLVPVEAGGGTPPPPPMGGSRPPSAASMGGPPGGPPSAPGSGPPSRPSSGAAKKKNLRSRYVDVFQQENAAA</sequence>
<evidence type="ECO:0000259" key="10">
    <source>
        <dbReference type="Pfam" id="PF12932"/>
    </source>
</evidence>
<dbReference type="GO" id="GO:0007030">
    <property type="term" value="P:Golgi organization"/>
    <property type="evidence" value="ECO:0007669"/>
    <property type="project" value="TreeGrafter"/>
</dbReference>
<dbReference type="Gene3D" id="1.25.40.1030">
    <property type="match status" value="1"/>
</dbReference>
<feature type="compositionally biased region" description="Low complexity" evidence="8">
    <location>
        <begin position="1301"/>
        <end position="1311"/>
    </location>
</feature>
<evidence type="ECO:0000256" key="5">
    <source>
        <dbReference type="ARBA" id="ARBA00022892"/>
    </source>
</evidence>
<dbReference type="GO" id="GO:0070973">
    <property type="term" value="P:protein localization to endoplasmic reticulum exit site"/>
    <property type="evidence" value="ECO:0007669"/>
    <property type="project" value="TreeGrafter"/>
</dbReference>
<feature type="compositionally biased region" description="Pro residues" evidence="8">
    <location>
        <begin position="287"/>
        <end position="296"/>
    </location>
</feature>
<keyword evidence="4 7" id="KW-0256">Endoplasmic reticulum</keyword>
<evidence type="ECO:0000256" key="2">
    <source>
        <dbReference type="ARBA" id="ARBA00005927"/>
    </source>
</evidence>
<dbReference type="Pfam" id="PF12932">
    <property type="entry name" value="Sec16"/>
    <property type="match status" value="1"/>
</dbReference>
<gene>
    <name evidence="11" type="ORF">CC1G_04232</name>
</gene>
<name>A8NFD0_COPC7</name>
<dbReference type="GO" id="GO:0012507">
    <property type="term" value="C:ER to Golgi transport vesicle membrane"/>
    <property type="evidence" value="ECO:0007669"/>
    <property type="project" value="TreeGrafter"/>
</dbReference>
<dbReference type="CDD" id="cd09233">
    <property type="entry name" value="ACE1-Sec16-like"/>
    <property type="match status" value="1"/>
</dbReference>
<dbReference type="RefSeq" id="XP_001833253.2">
    <property type="nucleotide sequence ID" value="XM_001833201.2"/>
</dbReference>
<dbReference type="GO" id="GO:0006914">
    <property type="term" value="P:autophagy"/>
    <property type="evidence" value="ECO:0007669"/>
    <property type="project" value="UniProtKB-KW"/>
</dbReference>
<dbReference type="OrthoDB" id="8918678at2759"/>
<comment type="caution">
    <text evidence="11">The sequence shown here is derived from an EMBL/GenBank/DDBJ whole genome shotgun (WGS) entry which is preliminary data.</text>
</comment>
<dbReference type="Pfam" id="PF12931">
    <property type="entry name" value="TPR_Sec16"/>
    <property type="match status" value="1"/>
</dbReference>
<feature type="compositionally biased region" description="Polar residues" evidence="8">
    <location>
        <begin position="1243"/>
        <end position="1253"/>
    </location>
</feature>
<feature type="domain" description="Sec16 Sec23-binding" evidence="9">
    <location>
        <begin position="846"/>
        <end position="1191"/>
    </location>
</feature>
<proteinExistence type="inferred from homology"/>
<feature type="compositionally biased region" description="Basic and acidic residues" evidence="8">
    <location>
        <begin position="1420"/>
        <end position="1431"/>
    </location>
</feature>
<evidence type="ECO:0000256" key="3">
    <source>
        <dbReference type="ARBA" id="ARBA00022448"/>
    </source>
</evidence>
<dbReference type="VEuPathDB" id="FungiDB:CC1G_04232"/>
<dbReference type="PANTHER" id="PTHR13402:SF6">
    <property type="entry name" value="SECRETORY 16, ISOFORM I"/>
    <property type="match status" value="1"/>
</dbReference>
<comment type="subcellular location">
    <subcellularLocation>
        <location evidence="1">Endoplasmic reticulum membrane</location>
        <topology evidence="1">Peripheral membrane protein</topology>
        <orientation evidence="1">Cytoplasmic side</orientation>
    </subcellularLocation>
</comment>
<feature type="compositionally biased region" description="Polar residues" evidence="8">
    <location>
        <begin position="154"/>
        <end position="169"/>
    </location>
</feature>
<evidence type="ECO:0000313" key="12">
    <source>
        <dbReference type="Proteomes" id="UP000001861"/>
    </source>
</evidence>
<evidence type="ECO:0000256" key="1">
    <source>
        <dbReference type="ARBA" id="ARBA00004397"/>
    </source>
</evidence>
<feature type="compositionally biased region" description="Polar residues" evidence="8">
    <location>
        <begin position="45"/>
        <end position="80"/>
    </location>
</feature>
<comment type="similarity">
    <text evidence="2 7">Belongs to the SEC16 family.</text>
</comment>
<dbReference type="OMA" id="YKSPYDL"/>
<dbReference type="GO" id="GO:0016192">
    <property type="term" value="P:vesicle-mediated transport"/>
    <property type="evidence" value="ECO:0007669"/>
    <property type="project" value="UniProtKB-KW"/>
</dbReference>
<dbReference type="KEGG" id="cci:CC1G_04232"/>
<feature type="compositionally biased region" description="Polar residues" evidence="8">
    <location>
        <begin position="408"/>
        <end position="430"/>
    </location>
</feature>
<dbReference type="GeneID" id="6009748"/>
<feature type="compositionally biased region" description="Low complexity" evidence="8">
    <location>
        <begin position="1511"/>
        <end position="1530"/>
    </location>
</feature>
<accession>A8NFD0</accession>
<evidence type="ECO:0000256" key="4">
    <source>
        <dbReference type="ARBA" id="ARBA00022824"/>
    </source>
</evidence>
<dbReference type="EMBL" id="AACS02000002">
    <property type="protein sequence ID" value="EAU88526.2"/>
    <property type="molecule type" value="Genomic_DNA"/>
</dbReference>
<dbReference type="STRING" id="240176.A8NFD0"/>
<feature type="region of interest" description="Disordered" evidence="8">
    <location>
        <begin position="1492"/>
        <end position="1628"/>
    </location>
</feature>
<evidence type="ECO:0000259" key="9">
    <source>
        <dbReference type="Pfam" id="PF12931"/>
    </source>
</evidence>
<feature type="region of interest" description="Disordered" evidence="8">
    <location>
        <begin position="1279"/>
        <end position="1323"/>
    </location>
</feature>
<feature type="region of interest" description="Disordered" evidence="8">
    <location>
        <begin position="1379"/>
        <end position="1478"/>
    </location>
</feature>